<dbReference type="Pfam" id="PF06271">
    <property type="entry name" value="RDD"/>
    <property type="match status" value="1"/>
</dbReference>
<feature type="transmembrane region" description="Helical" evidence="7">
    <location>
        <begin position="119"/>
        <end position="137"/>
    </location>
</feature>
<comment type="caution">
    <text evidence="9">The sequence shown here is derived from an EMBL/GenBank/DDBJ whole genome shotgun (WGS) entry which is preliminary data.</text>
</comment>
<accession>A0A3R8L193</accession>
<feature type="transmembrane region" description="Helical" evidence="7">
    <location>
        <begin position="69"/>
        <end position="87"/>
    </location>
</feature>
<keyword evidence="10" id="KW-1185">Reference proteome</keyword>
<protein>
    <submittedName>
        <fullName evidence="9">RDD family protein</fullName>
    </submittedName>
</protein>
<gene>
    <name evidence="9" type="ORF">EBB54_16985</name>
</gene>
<dbReference type="InterPro" id="IPR010432">
    <property type="entry name" value="RDD"/>
</dbReference>
<keyword evidence="5 7" id="KW-0472">Membrane</keyword>
<dbReference type="AlphaFoldDB" id="A0A3R8L193"/>
<dbReference type="PANTHER" id="PTHR36115">
    <property type="entry name" value="PROLINE-RICH ANTIGEN HOMOLOG-RELATED"/>
    <property type="match status" value="1"/>
</dbReference>
<organism evidence="9 10">
    <name type="scientific">Schaedlerella arabinosiphila</name>
    <dbReference type="NCBI Taxonomy" id="2044587"/>
    <lineage>
        <taxon>Bacteria</taxon>
        <taxon>Bacillati</taxon>
        <taxon>Bacillota</taxon>
        <taxon>Clostridia</taxon>
        <taxon>Lachnospirales</taxon>
        <taxon>Lachnospiraceae</taxon>
        <taxon>Schaedlerella</taxon>
    </lineage>
</organism>
<name>A0A3R8L193_9FIRM</name>
<evidence type="ECO:0000256" key="1">
    <source>
        <dbReference type="ARBA" id="ARBA00004651"/>
    </source>
</evidence>
<comment type="subcellular location">
    <subcellularLocation>
        <location evidence="1">Cell membrane</location>
        <topology evidence="1">Multi-pass membrane protein</topology>
    </subcellularLocation>
</comment>
<feature type="region of interest" description="Disordered" evidence="6">
    <location>
        <begin position="199"/>
        <end position="236"/>
    </location>
</feature>
<keyword evidence="2" id="KW-1003">Cell membrane</keyword>
<evidence type="ECO:0000259" key="8">
    <source>
        <dbReference type="Pfam" id="PF06271"/>
    </source>
</evidence>
<evidence type="ECO:0000256" key="4">
    <source>
        <dbReference type="ARBA" id="ARBA00022989"/>
    </source>
</evidence>
<reference evidence="9" key="1">
    <citation type="submission" date="2018-10" db="EMBL/GenBank/DDBJ databases">
        <title>Schaedlerella arabinophila gen. nov. sp. nov., isolated from the mouse intestinal tract and comparative analysis with the genome of the closely related altered Schaedler flora strain ASF502.</title>
        <authorList>
            <person name="Miyake S."/>
            <person name="Soh M."/>
            <person name="Seedorf H."/>
        </authorList>
    </citation>
    <scope>NUCLEOTIDE SEQUENCE [LARGE SCALE GENOMIC DNA]</scope>
    <source>
        <strain evidence="9">DSM 106076</strain>
    </source>
</reference>
<keyword evidence="4 7" id="KW-1133">Transmembrane helix</keyword>
<evidence type="ECO:0000313" key="9">
    <source>
        <dbReference type="EMBL" id="RRK32863.1"/>
    </source>
</evidence>
<proteinExistence type="predicted"/>
<dbReference type="PANTHER" id="PTHR36115:SF4">
    <property type="entry name" value="MEMBRANE PROTEIN"/>
    <property type="match status" value="1"/>
</dbReference>
<evidence type="ECO:0000256" key="6">
    <source>
        <dbReference type="SAM" id="MobiDB-lite"/>
    </source>
</evidence>
<dbReference type="Proteomes" id="UP000274920">
    <property type="component" value="Unassembled WGS sequence"/>
</dbReference>
<sequence>MQNNYDSCRADAGVTYAGFWVRLAAYLIDSAIAFLLLLVVRLVMSGVLSALYGTVLGGNILFHYTLKDIVLYLGQALYFILCTRYTGTTPGKRVMNLRVISVEESGELDLLTVVYRETVGRFLSSIFVCIGYLIIGVDREKRGFHDMLCDTRVVYGKRVKVYPVYPFAQARPVETPPVYPAEPQSGPYHMVEPAEQNVHPAEAVPQILPNERQQEAFGAGEAGRQAEEEKGDSDEL</sequence>
<feature type="transmembrane region" description="Helical" evidence="7">
    <location>
        <begin position="31"/>
        <end position="57"/>
    </location>
</feature>
<dbReference type="RefSeq" id="WP_125128275.1">
    <property type="nucleotide sequence ID" value="NZ_RHJS01000002.1"/>
</dbReference>
<evidence type="ECO:0000256" key="3">
    <source>
        <dbReference type="ARBA" id="ARBA00022692"/>
    </source>
</evidence>
<dbReference type="InterPro" id="IPR051791">
    <property type="entry name" value="Pra-immunoreactive"/>
</dbReference>
<evidence type="ECO:0000256" key="2">
    <source>
        <dbReference type="ARBA" id="ARBA00022475"/>
    </source>
</evidence>
<dbReference type="GO" id="GO:0005886">
    <property type="term" value="C:plasma membrane"/>
    <property type="evidence" value="ECO:0007669"/>
    <property type="project" value="UniProtKB-SubCell"/>
</dbReference>
<evidence type="ECO:0000256" key="5">
    <source>
        <dbReference type="ARBA" id="ARBA00023136"/>
    </source>
</evidence>
<keyword evidence="3 7" id="KW-0812">Transmembrane</keyword>
<evidence type="ECO:0000313" key="10">
    <source>
        <dbReference type="Proteomes" id="UP000274920"/>
    </source>
</evidence>
<evidence type="ECO:0000256" key="7">
    <source>
        <dbReference type="SAM" id="Phobius"/>
    </source>
</evidence>
<feature type="domain" description="RDD" evidence="8">
    <location>
        <begin position="16"/>
        <end position="149"/>
    </location>
</feature>
<dbReference type="EMBL" id="RHJS01000002">
    <property type="protein sequence ID" value="RRK32863.1"/>
    <property type="molecule type" value="Genomic_DNA"/>
</dbReference>